<dbReference type="InterPro" id="IPR021255">
    <property type="entry name" value="DUF2807"/>
</dbReference>
<keyword evidence="4" id="KW-1185">Reference proteome</keyword>
<evidence type="ECO:0000259" key="2">
    <source>
        <dbReference type="Pfam" id="PF10988"/>
    </source>
</evidence>
<keyword evidence="1" id="KW-1133">Transmembrane helix</keyword>
<organism evidence="3 4">
    <name type="scientific">Aphanomyces euteiches</name>
    <dbReference type="NCBI Taxonomy" id="100861"/>
    <lineage>
        <taxon>Eukaryota</taxon>
        <taxon>Sar</taxon>
        <taxon>Stramenopiles</taxon>
        <taxon>Oomycota</taxon>
        <taxon>Saprolegniomycetes</taxon>
        <taxon>Saprolegniales</taxon>
        <taxon>Verrucalvaceae</taxon>
        <taxon>Aphanomyces</taxon>
    </lineage>
</organism>
<comment type="caution">
    <text evidence="3">The sequence shown here is derived from an EMBL/GenBank/DDBJ whole genome shotgun (WGS) entry which is preliminary data.</text>
</comment>
<protein>
    <recommendedName>
        <fullName evidence="2">Putative auto-transporter adhesin head GIN domain-containing protein</fullName>
    </recommendedName>
</protein>
<dbReference type="Gene3D" id="2.160.20.120">
    <property type="match status" value="1"/>
</dbReference>
<name>A0A6G0XBW7_9STRA</name>
<evidence type="ECO:0000256" key="1">
    <source>
        <dbReference type="SAM" id="Phobius"/>
    </source>
</evidence>
<proteinExistence type="predicted"/>
<dbReference type="PANTHER" id="PTHR39200:SF1">
    <property type="entry name" value="AUTO-TRANSPORTER ADHESIN HEAD GIN DOMAIN-CONTAINING PROTEIN-RELATED"/>
    <property type="match status" value="1"/>
</dbReference>
<reference evidence="3 4" key="1">
    <citation type="submission" date="2019-07" db="EMBL/GenBank/DDBJ databases">
        <title>Genomics analysis of Aphanomyces spp. identifies a new class of oomycete effector associated with host adaptation.</title>
        <authorList>
            <person name="Gaulin E."/>
        </authorList>
    </citation>
    <scope>NUCLEOTIDE SEQUENCE [LARGE SCALE GENOMIC DNA]</scope>
    <source>
        <strain evidence="3 4">ATCC 201684</strain>
    </source>
</reference>
<gene>
    <name evidence="3" type="ORF">Ae201684_006671</name>
</gene>
<evidence type="ECO:0000313" key="4">
    <source>
        <dbReference type="Proteomes" id="UP000481153"/>
    </source>
</evidence>
<dbReference type="Proteomes" id="UP000481153">
    <property type="component" value="Unassembled WGS sequence"/>
</dbReference>
<dbReference type="AlphaFoldDB" id="A0A6G0XBW7"/>
<evidence type="ECO:0000313" key="3">
    <source>
        <dbReference type="EMBL" id="KAF0737513.1"/>
    </source>
</evidence>
<dbReference type="EMBL" id="VJMJ01000084">
    <property type="protein sequence ID" value="KAF0737513.1"/>
    <property type="molecule type" value="Genomic_DNA"/>
</dbReference>
<sequence>MSTISTSWPQFIFNATRGDVRGLVLNNAGAFVYTTDSATTPSVVLRASNSNLLRALAIHIRDTDVFPVMELVFPSTADGDYVLEVYVPTQSLQYLLTAQAGDTSIAAEVFTNDATVEVKMQATGSGSILVQGGSIQANDLVVEALGSGRVEIDVQSLFTMSSIDLATNSSGSVALYSASTTTSKLTAATSSSGNVFVGRGASTKPNFQAMTVSAHVSGQGDVVMLYAGTCGSSEIQTSGVGTAYLGALACRDSKTVLLGDGDIYVVASSSLQSQDSGKGTVYAALQPGALIAGPFSAMPNATVLLPQFTPVAIPDHQTFKNGRHSTMTTGQFACTILSLLVFAGTITGLAMWAFWAVRRRRRSAKEGQEKFTEISTPTSETTMVAKM</sequence>
<feature type="transmembrane region" description="Helical" evidence="1">
    <location>
        <begin position="336"/>
        <end position="357"/>
    </location>
</feature>
<keyword evidence="1" id="KW-0472">Membrane</keyword>
<accession>A0A6G0XBW7</accession>
<keyword evidence="1" id="KW-0812">Transmembrane</keyword>
<dbReference type="VEuPathDB" id="FungiDB:AeMF1_015569"/>
<dbReference type="Pfam" id="PF10988">
    <property type="entry name" value="DUF2807"/>
    <property type="match status" value="1"/>
</dbReference>
<dbReference type="PANTHER" id="PTHR39200">
    <property type="entry name" value="HYPOTHETICAL EXPORTED PROTEIN"/>
    <property type="match status" value="1"/>
</dbReference>
<feature type="domain" description="Putative auto-transporter adhesin head GIN" evidence="2">
    <location>
        <begin position="208"/>
        <end position="283"/>
    </location>
</feature>